<dbReference type="Proteomes" id="UP000324222">
    <property type="component" value="Unassembled WGS sequence"/>
</dbReference>
<keyword evidence="3" id="KW-1185">Reference proteome</keyword>
<reference evidence="2 3" key="1">
    <citation type="submission" date="2019-05" db="EMBL/GenBank/DDBJ databases">
        <title>Another draft genome of Portunus trituberculatus and its Hox gene families provides insights of decapod evolution.</title>
        <authorList>
            <person name="Jeong J.-H."/>
            <person name="Song I."/>
            <person name="Kim S."/>
            <person name="Choi T."/>
            <person name="Kim D."/>
            <person name="Ryu S."/>
            <person name="Kim W."/>
        </authorList>
    </citation>
    <scope>NUCLEOTIDE SEQUENCE [LARGE SCALE GENOMIC DNA]</scope>
    <source>
        <tissue evidence="2">Muscle</tissue>
    </source>
</reference>
<feature type="region of interest" description="Disordered" evidence="1">
    <location>
        <begin position="37"/>
        <end position="66"/>
    </location>
</feature>
<name>A0A5B7H9A1_PORTR</name>
<protein>
    <submittedName>
        <fullName evidence="2">Uncharacterized protein</fullName>
    </submittedName>
</protein>
<sequence length="66" mass="6568">MGAGVGRGASSRPGCRFEAQNEGVAVTRCDPWGGEDVSGRWSREASGQGGAVVPGKRVASGHGPTG</sequence>
<evidence type="ECO:0000313" key="3">
    <source>
        <dbReference type="Proteomes" id="UP000324222"/>
    </source>
</evidence>
<evidence type="ECO:0000256" key="1">
    <source>
        <dbReference type="SAM" id="MobiDB-lite"/>
    </source>
</evidence>
<dbReference type="EMBL" id="VSRR010023304">
    <property type="protein sequence ID" value="MPC65384.1"/>
    <property type="molecule type" value="Genomic_DNA"/>
</dbReference>
<proteinExistence type="predicted"/>
<organism evidence="2 3">
    <name type="scientific">Portunus trituberculatus</name>
    <name type="common">Swimming crab</name>
    <name type="synonym">Neptunus trituberculatus</name>
    <dbReference type="NCBI Taxonomy" id="210409"/>
    <lineage>
        <taxon>Eukaryota</taxon>
        <taxon>Metazoa</taxon>
        <taxon>Ecdysozoa</taxon>
        <taxon>Arthropoda</taxon>
        <taxon>Crustacea</taxon>
        <taxon>Multicrustacea</taxon>
        <taxon>Malacostraca</taxon>
        <taxon>Eumalacostraca</taxon>
        <taxon>Eucarida</taxon>
        <taxon>Decapoda</taxon>
        <taxon>Pleocyemata</taxon>
        <taxon>Brachyura</taxon>
        <taxon>Eubrachyura</taxon>
        <taxon>Portunoidea</taxon>
        <taxon>Portunidae</taxon>
        <taxon>Portuninae</taxon>
        <taxon>Portunus</taxon>
    </lineage>
</organism>
<comment type="caution">
    <text evidence="2">The sequence shown here is derived from an EMBL/GenBank/DDBJ whole genome shotgun (WGS) entry which is preliminary data.</text>
</comment>
<accession>A0A5B7H9A1</accession>
<evidence type="ECO:0000313" key="2">
    <source>
        <dbReference type="EMBL" id="MPC65384.1"/>
    </source>
</evidence>
<gene>
    <name evidence="2" type="ORF">E2C01_059518</name>
</gene>
<dbReference type="AlphaFoldDB" id="A0A5B7H9A1"/>